<dbReference type="Gene3D" id="3.40.50.880">
    <property type="match status" value="1"/>
</dbReference>
<protein>
    <recommendedName>
        <fullName evidence="12">CTP synthase</fullName>
        <ecNumber evidence="3">6.3.4.2</ecNumber>
    </recommendedName>
    <alternativeName>
        <fullName evidence="14">Cytidine 5'-triphosphate synthase</fullName>
    </alternativeName>
    <alternativeName>
        <fullName evidence="15">Cytidine triphosphate synthetase</fullName>
    </alternativeName>
    <alternativeName>
        <fullName evidence="13">UTP--ammonia ligase</fullName>
    </alternativeName>
</protein>
<dbReference type="GO" id="GO:0042802">
    <property type="term" value="F:identical protein binding"/>
    <property type="evidence" value="ECO:0007669"/>
    <property type="project" value="TreeGrafter"/>
</dbReference>
<keyword evidence="10" id="KW-0665">Pyrimidine biosynthesis</keyword>
<organism evidence="19 20">
    <name type="scientific">Candidatus Kerfeldbacteria bacterium CG15_BIG_FIL_POST_REV_8_21_14_020_45_12</name>
    <dbReference type="NCBI Taxonomy" id="2014247"/>
    <lineage>
        <taxon>Bacteria</taxon>
        <taxon>Candidatus Kerfeldiibacteriota</taxon>
    </lineage>
</organism>
<dbReference type="InterPro" id="IPR033828">
    <property type="entry name" value="GATase1_CTP_Synthase"/>
</dbReference>
<dbReference type="GO" id="GO:0005524">
    <property type="term" value="F:ATP binding"/>
    <property type="evidence" value="ECO:0007669"/>
    <property type="project" value="UniProtKB-KW"/>
</dbReference>
<evidence type="ECO:0000256" key="5">
    <source>
        <dbReference type="ARBA" id="ARBA00022723"/>
    </source>
</evidence>
<evidence type="ECO:0000256" key="15">
    <source>
        <dbReference type="ARBA" id="ARBA00083191"/>
    </source>
</evidence>
<sequence>MAKDPKYIFVVGGVMSSVGKGVVSGSLAMVLQSKGYSVTAMKADPYINVDAGTMNPTEHGEVFVTEDGDETDQDIGNYERFLGKNIYSVNYMTTGRVYLEVIERERNLMYKGKCVEVVPHIPEEIIRRIKLAQKQSQADITIIEVGGTVGEYQNILFLEAGRMMKSQHPNDVAFVLVSYLPVPGSIGEMKTKPTQHAVRLMNEAGLQPDVVVGRSSKSIDAVRRKKIAQFCSVDENMVISAPDCESIYEVPLLFEKENLGEKLLKRFGLKSKSVPPAQDRLKQLRKVVKVIKTVDQKVRIGVVGKYFQTGEFVLADSYISVIEALKHAAWSQKRQPELVWIDAEDYEKNPKQLKELSSFDAVLIPGGFGSRGVEGKIMAIQYVRENKIPYFGLCYGMQLAAVEVARHVAGLKGAHTVEIDENPEHPIIVVNPNQKENIEQNRYGGTLRLGAYDCVLSPGTKTQKAYGVKKISERHRHRYEFNNAYVEQLEKAGLIVSGVNPQQNLVEIMELEDHPWFVGTQFHPEFLSSPLKPHPLFVGFVKAAMTRSNGAKKTVKPTKRKITKR</sequence>
<dbReference type="EMBL" id="PFGC01000060">
    <property type="protein sequence ID" value="PIW36349.1"/>
    <property type="molecule type" value="Genomic_DNA"/>
</dbReference>
<dbReference type="InterPro" id="IPR027417">
    <property type="entry name" value="P-loop_NTPase"/>
</dbReference>
<dbReference type="InterPro" id="IPR029062">
    <property type="entry name" value="Class_I_gatase-like"/>
</dbReference>
<evidence type="ECO:0000256" key="4">
    <source>
        <dbReference type="ARBA" id="ARBA00022598"/>
    </source>
</evidence>
<keyword evidence="9" id="KW-0315">Glutamine amidotransferase</keyword>
<dbReference type="SUPFAM" id="SSF52317">
    <property type="entry name" value="Class I glutamine amidotransferase-like"/>
    <property type="match status" value="1"/>
</dbReference>
<evidence type="ECO:0000256" key="12">
    <source>
        <dbReference type="ARBA" id="ARBA00070745"/>
    </source>
</evidence>
<dbReference type="NCBIfam" id="TIGR00337">
    <property type="entry name" value="PyrG"/>
    <property type="match status" value="1"/>
</dbReference>
<evidence type="ECO:0000256" key="1">
    <source>
        <dbReference type="ARBA" id="ARBA00005171"/>
    </source>
</evidence>
<keyword evidence="5" id="KW-0479">Metal-binding</keyword>
<evidence type="ECO:0000313" key="20">
    <source>
        <dbReference type="Proteomes" id="UP000230292"/>
    </source>
</evidence>
<dbReference type="GO" id="GO:0003883">
    <property type="term" value="F:CTP synthase activity"/>
    <property type="evidence" value="ECO:0007669"/>
    <property type="project" value="UniProtKB-EC"/>
</dbReference>
<evidence type="ECO:0000256" key="7">
    <source>
        <dbReference type="ARBA" id="ARBA00022840"/>
    </source>
</evidence>
<dbReference type="PROSITE" id="PS51273">
    <property type="entry name" value="GATASE_TYPE_1"/>
    <property type="match status" value="1"/>
</dbReference>
<dbReference type="FunFam" id="3.40.50.300:FF:000009">
    <property type="entry name" value="CTP synthase"/>
    <property type="match status" value="1"/>
</dbReference>
<name>A0A2M7H2D6_9BACT</name>
<dbReference type="InterPro" id="IPR017926">
    <property type="entry name" value="GATASE"/>
</dbReference>
<dbReference type="NCBIfam" id="NF003792">
    <property type="entry name" value="PRK05380.1"/>
    <property type="match status" value="1"/>
</dbReference>
<evidence type="ECO:0000259" key="18">
    <source>
        <dbReference type="Pfam" id="PF06418"/>
    </source>
</evidence>
<dbReference type="GO" id="GO:0097268">
    <property type="term" value="C:cytoophidium"/>
    <property type="evidence" value="ECO:0007669"/>
    <property type="project" value="UniProtKB-ARBA"/>
</dbReference>
<evidence type="ECO:0000313" key="19">
    <source>
        <dbReference type="EMBL" id="PIW36349.1"/>
    </source>
</evidence>
<gene>
    <name evidence="19" type="ORF">COW24_05800</name>
</gene>
<dbReference type="CDD" id="cd03113">
    <property type="entry name" value="CTPS_N"/>
    <property type="match status" value="1"/>
</dbReference>
<dbReference type="CDD" id="cd01746">
    <property type="entry name" value="GATase1_CTP_Synthase"/>
    <property type="match status" value="1"/>
</dbReference>
<dbReference type="FunFam" id="3.40.50.880:FF:000002">
    <property type="entry name" value="CTP synthase"/>
    <property type="match status" value="1"/>
</dbReference>
<dbReference type="Gene3D" id="3.40.50.300">
    <property type="entry name" value="P-loop containing nucleotide triphosphate hydrolases"/>
    <property type="match status" value="1"/>
</dbReference>
<dbReference type="Pfam" id="PF06418">
    <property type="entry name" value="CTP_synth_N"/>
    <property type="match status" value="1"/>
</dbReference>
<dbReference type="AlphaFoldDB" id="A0A2M7H2D6"/>
<keyword evidence="16" id="KW-0472">Membrane</keyword>
<dbReference type="SUPFAM" id="SSF52540">
    <property type="entry name" value="P-loop containing nucleoside triphosphate hydrolases"/>
    <property type="match status" value="1"/>
</dbReference>
<comment type="catalytic activity">
    <reaction evidence="11">
        <text>UTP + L-glutamine + ATP + H2O = CTP + L-glutamate + ADP + phosphate + 2 H(+)</text>
        <dbReference type="Rhea" id="RHEA:26426"/>
        <dbReference type="ChEBI" id="CHEBI:15377"/>
        <dbReference type="ChEBI" id="CHEBI:15378"/>
        <dbReference type="ChEBI" id="CHEBI:29985"/>
        <dbReference type="ChEBI" id="CHEBI:30616"/>
        <dbReference type="ChEBI" id="CHEBI:37563"/>
        <dbReference type="ChEBI" id="CHEBI:43474"/>
        <dbReference type="ChEBI" id="CHEBI:46398"/>
        <dbReference type="ChEBI" id="CHEBI:58359"/>
        <dbReference type="ChEBI" id="CHEBI:456216"/>
        <dbReference type="EC" id="6.3.4.2"/>
    </reaction>
</comment>
<keyword evidence="4" id="KW-0436">Ligase</keyword>
<dbReference type="InterPro" id="IPR017456">
    <property type="entry name" value="CTP_synthase_N"/>
</dbReference>
<keyword evidence="8" id="KW-0460">Magnesium</keyword>
<keyword evidence="16" id="KW-0812">Transmembrane</keyword>
<dbReference type="GO" id="GO:0019856">
    <property type="term" value="P:pyrimidine nucleobase biosynthetic process"/>
    <property type="evidence" value="ECO:0007669"/>
    <property type="project" value="TreeGrafter"/>
</dbReference>
<evidence type="ECO:0000256" key="13">
    <source>
        <dbReference type="ARBA" id="ARBA00075170"/>
    </source>
</evidence>
<feature type="domain" description="CTP synthase N-terminal" evidence="18">
    <location>
        <begin position="6"/>
        <end position="269"/>
    </location>
</feature>
<evidence type="ECO:0000256" key="10">
    <source>
        <dbReference type="ARBA" id="ARBA00022975"/>
    </source>
</evidence>
<proteinExistence type="inferred from homology"/>
<dbReference type="UniPathway" id="UPA00159">
    <property type="reaction ID" value="UER00277"/>
</dbReference>
<evidence type="ECO:0000256" key="6">
    <source>
        <dbReference type="ARBA" id="ARBA00022741"/>
    </source>
</evidence>
<feature type="domain" description="Glutamine amidotransferase" evidence="17">
    <location>
        <begin position="314"/>
        <end position="542"/>
    </location>
</feature>
<evidence type="ECO:0000259" key="17">
    <source>
        <dbReference type="Pfam" id="PF00117"/>
    </source>
</evidence>
<accession>A0A2M7H2D6</accession>
<evidence type="ECO:0000256" key="14">
    <source>
        <dbReference type="ARBA" id="ARBA00079941"/>
    </source>
</evidence>
<evidence type="ECO:0000256" key="11">
    <source>
        <dbReference type="ARBA" id="ARBA00047781"/>
    </source>
</evidence>
<reference evidence="19 20" key="1">
    <citation type="submission" date="2017-09" db="EMBL/GenBank/DDBJ databases">
        <title>Depth-based differentiation of microbial function through sediment-hosted aquifers and enrichment of novel symbionts in the deep terrestrial subsurface.</title>
        <authorList>
            <person name="Probst A.J."/>
            <person name="Ladd B."/>
            <person name="Jarett J.K."/>
            <person name="Geller-Mcgrath D.E."/>
            <person name="Sieber C.M."/>
            <person name="Emerson J.B."/>
            <person name="Anantharaman K."/>
            <person name="Thomas B.C."/>
            <person name="Malmstrom R."/>
            <person name="Stieglmeier M."/>
            <person name="Klingl A."/>
            <person name="Woyke T."/>
            <person name="Ryan C.M."/>
            <person name="Banfield J.F."/>
        </authorList>
    </citation>
    <scope>NUCLEOTIDE SEQUENCE [LARGE SCALE GENOMIC DNA]</scope>
    <source>
        <strain evidence="19">CG15_BIG_FIL_POST_REV_8_21_14_020_45_12</strain>
    </source>
</reference>
<evidence type="ECO:0000256" key="16">
    <source>
        <dbReference type="SAM" id="Phobius"/>
    </source>
</evidence>
<dbReference type="EC" id="6.3.4.2" evidence="3"/>
<feature type="transmembrane region" description="Helical" evidence="16">
    <location>
        <begin position="7"/>
        <end position="31"/>
    </location>
</feature>
<dbReference type="InterPro" id="IPR004468">
    <property type="entry name" value="CTP_synthase"/>
</dbReference>
<comment type="pathway">
    <text evidence="1">Pyrimidine metabolism; CTP biosynthesis via de novo pathway; CTP from UDP: step 2/2.</text>
</comment>
<keyword evidence="6" id="KW-0547">Nucleotide-binding</keyword>
<keyword evidence="16" id="KW-1133">Transmembrane helix</keyword>
<dbReference type="GO" id="GO:0044210">
    <property type="term" value="P:'de novo' CTP biosynthetic process"/>
    <property type="evidence" value="ECO:0007669"/>
    <property type="project" value="UniProtKB-UniPathway"/>
</dbReference>
<dbReference type="Proteomes" id="UP000230292">
    <property type="component" value="Unassembled WGS sequence"/>
</dbReference>
<evidence type="ECO:0000256" key="8">
    <source>
        <dbReference type="ARBA" id="ARBA00022842"/>
    </source>
</evidence>
<dbReference type="Pfam" id="PF00117">
    <property type="entry name" value="GATase"/>
    <property type="match status" value="1"/>
</dbReference>
<comment type="similarity">
    <text evidence="2">Belongs to the CTP synthase family.</text>
</comment>
<comment type="caution">
    <text evidence="19">The sequence shown here is derived from an EMBL/GenBank/DDBJ whole genome shotgun (WGS) entry which is preliminary data.</text>
</comment>
<dbReference type="PANTHER" id="PTHR11550:SF0">
    <property type="entry name" value="CTP SYNTHASE-RELATED"/>
    <property type="match status" value="1"/>
</dbReference>
<dbReference type="PANTHER" id="PTHR11550">
    <property type="entry name" value="CTP SYNTHASE"/>
    <property type="match status" value="1"/>
</dbReference>
<evidence type="ECO:0000256" key="2">
    <source>
        <dbReference type="ARBA" id="ARBA00007533"/>
    </source>
</evidence>
<keyword evidence="7" id="KW-0067">ATP-binding</keyword>
<evidence type="ECO:0000256" key="9">
    <source>
        <dbReference type="ARBA" id="ARBA00022962"/>
    </source>
</evidence>
<dbReference type="GO" id="GO:0046872">
    <property type="term" value="F:metal ion binding"/>
    <property type="evidence" value="ECO:0007669"/>
    <property type="project" value="UniProtKB-KW"/>
</dbReference>
<evidence type="ECO:0000256" key="3">
    <source>
        <dbReference type="ARBA" id="ARBA00012291"/>
    </source>
</evidence>